<dbReference type="Proteomes" id="UP001207742">
    <property type="component" value="Unassembled WGS sequence"/>
</dbReference>
<dbReference type="SUPFAM" id="SSF111369">
    <property type="entry name" value="HlyD-like secretion proteins"/>
    <property type="match status" value="1"/>
</dbReference>
<dbReference type="PANTHER" id="PTHR30158">
    <property type="entry name" value="ACRA/E-RELATED COMPONENT OF DRUG EFFLUX TRANSPORTER"/>
    <property type="match status" value="1"/>
</dbReference>
<dbReference type="Pfam" id="PF25917">
    <property type="entry name" value="BSH_RND"/>
    <property type="match status" value="1"/>
</dbReference>
<dbReference type="Gene3D" id="2.40.420.20">
    <property type="match status" value="1"/>
</dbReference>
<evidence type="ECO:0000259" key="7">
    <source>
        <dbReference type="Pfam" id="PF25944"/>
    </source>
</evidence>
<dbReference type="Gene3D" id="2.40.30.170">
    <property type="match status" value="1"/>
</dbReference>
<feature type="domain" description="Multidrug resistance protein MdtA-like alpha-helical hairpin" evidence="5">
    <location>
        <begin position="105"/>
        <end position="172"/>
    </location>
</feature>
<feature type="signal peptide" evidence="4">
    <location>
        <begin position="1"/>
        <end position="26"/>
    </location>
</feature>
<evidence type="ECO:0000256" key="1">
    <source>
        <dbReference type="ARBA" id="ARBA00004196"/>
    </source>
</evidence>
<comment type="similarity">
    <text evidence="2">Belongs to the membrane fusion protein (MFP) (TC 8.A.1) family.</text>
</comment>
<dbReference type="Pfam" id="PF25967">
    <property type="entry name" value="RND-MFP_C"/>
    <property type="match status" value="1"/>
</dbReference>
<evidence type="ECO:0000313" key="10">
    <source>
        <dbReference type="Proteomes" id="UP001207742"/>
    </source>
</evidence>
<keyword evidence="10" id="KW-1185">Reference proteome</keyword>
<feature type="coiled-coil region" evidence="3">
    <location>
        <begin position="141"/>
        <end position="168"/>
    </location>
</feature>
<reference evidence="9 10" key="1">
    <citation type="submission" date="2022-10" db="EMBL/GenBank/DDBJ databases">
        <title>Chitinophaga nivalis PC15 sp. nov., isolated from Pyeongchang county, South Korea.</title>
        <authorList>
            <person name="Trinh H.N."/>
        </authorList>
    </citation>
    <scope>NUCLEOTIDE SEQUENCE [LARGE SCALE GENOMIC DNA]</scope>
    <source>
        <strain evidence="9 10">PC14</strain>
    </source>
</reference>
<name>A0ABT3ISB0_9BACT</name>
<comment type="caution">
    <text evidence="9">The sequence shown here is derived from an EMBL/GenBank/DDBJ whole genome shotgun (WGS) entry which is preliminary data.</text>
</comment>
<feature type="domain" description="Multidrug resistance protein MdtA-like barrel-sandwich hybrid" evidence="6">
    <location>
        <begin position="63"/>
        <end position="203"/>
    </location>
</feature>
<dbReference type="Gene3D" id="1.10.287.470">
    <property type="entry name" value="Helix hairpin bin"/>
    <property type="match status" value="1"/>
</dbReference>
<dbReference type="PANTHER" id="PTHR30158:SF23">
    <property type="entry name" value="MULTIDRUG RESISTANCE PROTEIN MEXA"/>
    <property type="match status" value="1"/>
</dbReference>
<protein>
    <submittedName>
        <fullName evidence="9">Efflux RND transporter periplasmic adaptor subunit</fullName>
    </submittedName>
</protein>
<feature type="domain" description="Multidrug resistance protein MdtA-like C-terminal permuted SH3" evidence="8">
    <location>
        <begin position="303"/>
        <end position="363"/>
    </location>
</feature>
<gene>
    <name evidence="9" type="ORF">OL497_23450</name>
</gene>
<dbReference type="Gene3D" id="2.40.50.100">
    <property type="match status" value="1"/>
</dbReference>
<sequence>MKKNTPVLILCASAWLLLATACKNNAAPAAAATAPANYPVITIAQQEVMLHADYPAAIQGQQNIEIRPKVDGYILQQLVDEGAAVKKGQLLFRIHAPQYEQEVRTATAAIKRAAAEVATAKMQVKKVTPLVQKEIISNYELEALQFTLQAKEAELAQAQASLANAQTNLGYTTITSPADGVIGTIPYKIGSLVSSTSPQPLTTLSNISSVYAYFSFNEKQFLDFLQGYKGNTMKEKLSQLPPVTLILSNGVEYDEKGRLETISGLINTETGTVNFRATFPNPAGLIRSGGSAVVRIPQQHTAALLIPKKATYELQGKYFVFTVDKNNVVKSTEVMPEQAATPDYYVISAGLKTGDRVVADGIGSLQDGTTIQPVIAGAVKLRH</sequence>
<dbReference type="RefSeq" id="WP_264733688.1">
    <property type="nucleotide sequence ID" value="NZ_JAPDNR010000001.1"/>
</dbReference>
<evidence type="ECO:0000259" key="5">
    <source>
        <dbReference type="Pfam" id="PF25876"/>
    </source>
</evidence>
<proteinExistence type="inferred from homology"/>
<dbReference type="Pfam" id="PF25944">
    <property type="entry name" value="Beta-barrel_RND"/>
    <property type="match status" value="1"/>
</dbReference>
<keyword evidence="4" id="KW-0732">Signal</keyword>
<evidence type="ECO:0000259" key="8">
    <source>
        <dbReference type="Pfam" id="PF25967"/>
    </source>
</evidence>
<feature type="chain" id="PRO_5047333348" evidence="4">
    <location>
        <begin position="27"/>
        <end position="383"/>
    </location>
</feature>
<evidence type="ECO:0000256" key="3">
    <source>
        <dbReference type="SAM" id="Coils"/>
    </source>
</evidence>
<dbReference type="EMBL" id="JAPDNS010000002">
    <property type="protein sequence ID" value="MCW3486872.1"/>
    <property type="molecule type" value="Genomic_DNA"/>
</dbReference>
<evidence type="ECO:0000256" key="4">
    <source>
        <dbReference type="SAM" id="SignalP"/>
    </source>
</evidence>
<organism evidence="9 10">
    <name type="scientific">Chitinophaga nivalis</name>
    <dbReference type="NCBI Taxonomy" id="2991709"/>
    <lineage>
        <taxon>Bacteria</taxon>
        <taxon>Pseudomonadati</taxon>
        <taxon>Bacteroidota</taxon>
        <taxon>Chitinophagia</taxon>
        <taxon>Chitinophagales</taxon>
        <taxon>Chitinophagaceae</taxon>
        <taxon>Chitinophaga</taxon>
    </lineage>
</organism>
<evidence type="ECO:0000313" key="9">
    <source>
        <dbReference type="EMBL" id="MCW3486872.1"/>
    </source>
</evidence>
<dbReference type="InterPro" id="IPR058624">
    <property type="entry name" value="MdtA-like_HH"/>
</dbReference>
<dbReference type="InterPro" id="IPR058627">
    <property type="entry name" value="MdtA-like_C"/>
</dbReference>
<dbReference type="Pfam" id="PF25876">
    <property type="entry name" value="HH_MFP_RND"/>
    <property type="match status" value="1"/>
</dbReference>
<dbReference type="InterPro" id="IPR058625">
    <property type="entry name" value="MdtA-like_BSH"/>
</dbReference>
<evidence type="ECO:0000259" key="6">
    <source>
        <dbReference type="Pfam" id="PF25917"/>
    </source>
</evidence>
<dbReference type="InterPro" id="IPR058626">
    <property type="entry name" value="MdtA-like_b-barrel"/>
</dbReference>
<accession>A0ABT3ISB0</accession>
<dbReference type="PROSITE" id="PS51257">
    <property type="entry name" value="PROKAR_LIPOPROTEIN"/>
    <property type="match status" value="1"/>
</dbReference>
<feature type="domain" description="Multidrug resistance protein MdtA-like beta-barrel" evidence="7">
    <location>
        <begin position="212"/>
        <end position="296"/>
    </location>
</feature>
<keyword evidence="3" id="KW-0175">Coiled coil</keyword>
<comment type="subcellular location">
    <subcellularLocation>
        <location evidence="1">Cell envelope</location>
    </subcellularLocation>
</comment>
<evidence type="ECO:0000256" key="2">
    <source>
        <dbReference type="ARBA" id="ARBA00009477"/>
    </source>
</evidence>
<dbReference type="InterPro" id="IPR006143">
    <property type="entry name" value="RND_pump_MFP"/>
</dbReference>
<dbReference type="NCBIfam" id="TIGR01730">
    <property type="entry name" value="RND_mfp"/>
    <property type="match status" value="1"/>
</dbReference>